<dbReference type="RefSeq" id="WP_091632847.1">
    <property type="nucleotide sequence ID" value="NZ_FNYW01000004.1"/>
</dbReference>
<dbReference type="OrthoDB" id="9779630at2"/>
<dbReference type="PANTHER" id="PTHR31088">
    <property type="entry name" value="MEMBRANE-ASSOCIATED PROTEIN VIPP1, CHLOROPLASTIC"/>
    <property type="match status" value="1"/>
</dbReference>
<reference evidence="4" key="1">
    <citation type="submission" date="2016-10" db="EMBL/GenBank/DDBJ databases">
        <authorList>
            <person name="Varghese N."/>
            <person name="Submissions S."/>
        </authorList>
    </citation>
    <scope>NUCLEOTIDE SEQUENCE [LARGE SCALE GENOMIC DNA]</scope>
    <source>
        <strain evidence="4">DSM 25751</strain>
    </source>
</reference>
<evidence type="ECO:0000313" key="3">
    <source>
        <dbReference type="EMBL" id="SEI57969.1"/>
    </source>
</evidence>
<feature type="compositionally biased region" description="Basic and acidic residues" evidence="2">
    <location>
        <begin position="170"/>
        <end position="182"/>
    </location>
</feature>
<dbReference type="InterPro" id="IPR007157">
    <property type="entry name" value="PspA_VIPP1"/>
</dbReference>
<protein>
    <submittedName>
        <fullName evidence="3">Phage shock protein A (PspA) family protein</fullName>
    </submittedName>
</protein>
<dbReference type="PANTHER" id="PTHR31088:SF6">
    <property type="entry name" value="PHAGE SHOCK PROTEIN A"/>
    <property type="match status" value="1"/>
</dbReference>
<evidence type="ECO:0000256" key="2">
    <source>
        <dbReference type="SAM" id="MobiDB-lite"/>
    </source>
</evidence>
<dbReference type="STRING" id="1130080.SAMN04488113_10427"/>
<dbReference type="AlphaFoldDB" id="A0A1H6RQC3"/>
<feature type="compositionally biased region" description="Basic and acidic residues" evidence="2">
    <location>
        <begin position="191"/>
        <end position="206"/>
    </location>
</feature>
<sequence>MAILDRFTDIISANVNAIIDRMENPEKMIDQYLRDMIEDLAEVKKNTASVMAEETRAKRLVDENEAESKKYERYAQKALQAGNDADARVFLSKKQELEDTGTGLANAYAKAHENASKMRKMHDKLASDINKLKNRRSMIKTQMSVADTQEKLNKVDSSLGKSKGAMSNFERMEEKASRRLDEADAMAELNEQPKDSAQKLEEKYAEETGSAAVEEELERMKQQMGLSSSKKTTETE</sequence>
<proteinExistence type="inferred from homology"/>
<dbReference type="Proteomes" id="UP000198564">
    <property type="component" value="Unassembled WGS sequence"/>
</dbReference>
<comment type="similarity">
    <text evidence="1">Belongs to the PspA/Vipp/IM30 family.</text>
</comment>
<evidence type="ECO:0000256" key="1">
    <source>
        <dbReference type="ARBA" id="ARBA00043985"/>
    </source>
</evidence>
<keyword evidence="4" id="KW-1185">Reference proteome</keyword>
<gene>
    <name evidence="3" type="ORF">SAMN04488113_10427</name>
</gene>
<feature type="region of interest" description="Disordered" evidence="2">
    <location>
        <begin position="157"/>
        <end position="236"/>
    </location>
</feature>
<accession>A0A1H6RQC3</accession>
<evidence type="ECO:0000313" key="4">
    <source>
        <dbReference type="Proteomes" id="UP000198564"/>
    </source>
</evidence>
<dbReference type="EMBL" id="FNYW01000004">
    <property type="protein sequence ID" value="SEI57969.1"/>
    <property type="molecule type" value="Genomic_DNA"/>
</dbReference>
<dbReference type="Pfam" id="PF04012">
    <property type="entry name" value="PspA_IM30"/>
    <property type="match status" value="1"/>
</dbReference>
<name>A0A1H6RQC3_9LACT</name>
<organism evidence="3 4">
    <name type="scientific">Alkalibacterium gilvum</name>
    <dbReference type="NCBI Taxonomy" id="1130080"/>
    <lineage>
        <taxon>Bacteria</taxon>
        <taxon>Bacillati</taxon>
        <taxon>Bacillota</taxon>
        <taxon>Bacilli</taxon>
        <taxon>Lactobacillales</taxon>
        <taxon>Carnobacteriaceae</taxon>
        <taxon>Alkalibacterium</taxon>
    </lineage>
</organism>